<dbReference type="InterPro" id="IPR012657">
    <property type="entry name" value="23S_rRNA-intervening_sequence"/>
</dbReference>
<evidence type="ECO:0000313" key="1">
    <source>
        <dbReference type="EMBL" id="TDP60395.1"/>
    </source>
</evidence>
<dbReference type="PANTHER" id="PTHR38471:SF2">
    <property type="entry name" value="FOUR HELIX BUNDLE PROTEIN"/>
    <property type="match status" value="1"/>
</dbReference>
<protein>
    <submittedName>
        <fullName evidence="1">Four helix bundle protein</fullName>
    </submittedName>
</protein>
<name>A0A4R6QDD5_9FLAO</name>
<organism evidence="1 2">
    <name type="scientific">Flavobacterium dankookense</name>
    <dbReference type="NCBI Taxonomy" id="706186"/>
    <lineage>
        <taxon>Bacteria</taxon>
        <taxon>Pseudomonadati</taxon>
        <taxon>Bacteroidota</taxon>
        <taxon>Flavobacteriia</taxon>
        <taxon>Flavobacteriales</taxon>
        <taxon>Flavobacteriaceae</taxon>
        <taxon>Flavobacterium</taxon>
    </lineage>
</organism>
<sequence>MHQDKDLKNRTKQFTINVLNFAESLEYSIVKKVIVNQITKSGSSVGANYRSACRGRSDAEFLSKMNIVLEEADETLFWLEIIEEMNWKNNEELKLLLKEANELTAIFVTIIKNTKNRINTK</sequence>
<proteinExistence type="predicted"/>
<dbReference type="InterPro" id="IPR036583">
    <property type="entry name" value="23S_rRNA_IVS_sf"/>
</dbReference>
<reference evidence="1 2" key="1">
    <citation type="submission" date="2019-03" db="EMBL/GenBank/DDBJ databases">
        <title>Genomic Encyclopedia of Archaeal and Bacterial Type Strains, Phase II (KMG-II): from individual species to whole genera.</title>
        <authorList>
            <person name="Goeker M."/>
        </authorList>
    </citation>
    <scope>NUCLEOTIDE SEQUENCE [LARGE SCALE GENOMIC DNA]</scope>
    <source>
        <strain evidence="1 2">DSM 25687</strain>
    </source>
</reference>
<dbReference type="PIRSF" id="PIRSF035652">
    <property type="entry name" value="CHP02436"/>
    <property type="match status" value="1"/>
</dbReference>
<dbReference type="OrthoDB" id="285993at2"/>
<dbReference type="PANTHER" id="PTHR38471">
    <property type="entry name" value="FOUR HELIX BUNDLE PROTEIN"/>
    <property type="match status" value="1"/>
</dbReference>
<evidence type="ECO:0000313" key="2">
    <source>
        <dbReference type="Proteomes" id="UP000295260"/>
    </source>
</evidence>
<dbReference type="SUPFAM" id="SSF158446">
    <property type="entry name" value="IVS-encoded protein-like"/>
    <property type="match status" value="1"/>
</dbReference>
<gene>
    <name evidence="1" type="ORF">BC748_1385</name>
</gene>
<dbReference type="EMBL" id="SNXR01000012">
    <property type="protein sequence ID" value="TDP60395.1"/>
    <property type="molecule type" value="Genomic_DNA"/>
</dbReference>
<keyword evidence="2" id="KW-1185">Reference proteome</keyword>
<dbReference type="Gene3D" id="1.20.1440.60">
    <property type="entry name" value="23S rRNA-intervening sequence"/>
    <property type="match status" value="1"/>
</dbReference>
<accession>A0A4R6QDD5</accession>
<dbReference type="NCBIfam" id="TIGR02436">
    <property type="entry name" value="four helix bundle protein"/>
    <property type="match status" value="1"/>
</dbReference>
<dbReference type="AlphaFoldDB" id="A0A4R6QDD5"/>
<dbReference type="Proteomes" id="UP000295260">
    <property type="component" value="Unassembled WGS sequence"/>
</dbReference>
<dbReference type="Pfam" id="PF05635">
    <property type="entry name" value="23S_rRNA_IVP"/>
    <property type="match status" value="1"/>
</dbReference>
<comment type="caution">
    <text evidence="1">The sequence shown here is derived from an EMBL/GenBank/DDBJ whole genome shotgun (WGS) entry which is preliminary data.</text>
</comment>